<dbReference type="Gene3D" id="3.40.630.30">
    <property type="match status" value="1"/>
</dbReference>
<feature type="domain" description="N-acetyltransferase" evidence="4">
    <location>
        <begin position="29"/>
        <end position="197"/>
    </location>
</feature>
<reference evidence="5 6" key="1">
    <citation type="submission" date="2020-10" db="EMBL/GenBank/DDBJ databases">
        <title>Haloactinobacterium sp. RN3S43, a bacterium isolated from saline soil.</title>
        <authorList>
            <person name="Sun J.-Q."/>
        </authorList>
    </citation>
    <scope>NUCLEOTIDE SEQUENCE [LARGE SCALE GENOMIC DNA]</scope>
    <source>
        <strain evidence="5 6">RN3S43</strain>
    </source>
</reference>
<gene>
    <name evidence="5" type="ORF">IM660_04395</name>
</gene>
<dbReference type="PANTHER" id="PTHR43792:SF8">
    <property type="entry name" value="[RIBOSOMAL PROTEIN US5]-ALANINE N-ACETYLTRANSFERASE"/>
    <property type="match status" value="1"/>
</dbReference>
<evidence type="ECO:0000313" key="5">
    <source>
        <dbReference type="EMBL" id="QOR71537.1"/>
    </source>
</evidence>
<evidence type="ECO:0000256" key="2">
    <source>
        <dbReference type="ARBA" id="ARBA00023315"/>
    </source>
</evidence>
<dbReference type="Pfam" id="PF13302">
    <property type="entry name" value="Acetyltransf_3"/>
    <property type="match status" value="1"/>
</dbReference>
<accession>A0A7M1SWY2</accession>
<dbReference type="PANTHER" id="PTHR43792">
    <property type="entry name" value="GNAT FAMILY, PUTATIVE (AFU_ORTHOLOGUE AFUA_3G00765)-RELATED-RELATED"/>
    <property type="match status" value="1"/>
</dbReference>
<keyword evidence="2" id="KW-0012">Acyltransferase</keyword>
<name>A0A7M1SWY2_9MICO</name>
<sequence>MSRRSRQGPSCTAWCWRAEVELELVARELRLRPLRRADRRAWEALRRRNAAWLAPWEATSPEPATYRPTFRQYVRDQARAAKEGSGYAFVMEYRGEIVGQVTIAGVVRGSLQAATIGYWISEHVAGRGITPLAVAMAADFCWFRLGLHRVEINIRPENAASLRVVAKLGFREEGLRPGYLHIQGRWADHRSFALNRDEVGEGLAARLRGR</sequence>
<dbReference type="Proteomes" id="UP000593758">
    <property type="component" value="Chromosome"/>
</dbReference>
<keyword evidence="1 5" id="KW-0808">Transferase</keyword>
<organism evidence="5 6">
    <name type="scientific">Ruania alkalisoli</name>
    <dbReference type="NCBI Taxonomy" id="2779775"/>
    <lineage>
        <taxon>Bacteria</taxon>
        <taxon>Bacillati</taxon>
        <taxon>Actinomycetota</taxon>
        <taxon>Actinomycetes</taxon>
        <taxon>Micrococcales</taxon>
        <taxon>Ruaniaceae</taxon>
        <taxon>Ruania</taxon>
    </lineage>
</organism>
<dbReference type="PROSITE" id="PS51186">
    <property type="entry name" value="GNAT"/>
    <property type="match status" value="1"/>
</dbReference>
<protein>
    <submittedName>
        <fullName evidence="5">GNAT family N-acetyltransferase</fullName>
    </submittedName>
</protein>
<comment type="similarity">
    <text evidence="3">Belongs to the acetyltransferase family. RimJ subfamily.</text>
</comment>
<dbReference type="InterPro" id="IPR016181">
    <property type="entry name" value="Acyl_CoA_acyltransferase"/>
</dbReference>
<evidence type="ECO:0000259" key="4">
    <source>
        <dbReference type="PROSITE" id="PS51186"/>
    </source>
</evidence>
<evidence type="ECO:0000256" key="1">
    <source>
        <dbReference type="ARBA" id="ARBA00022679"/>
    </source>
</evidence>
<dbReference type="EMBL" id="CP063169">
    <property type="protein sequence ID" value="QOR71537.1"/>
    <property type="molecule type" value="Genomic_DNA"/>
</dbReference>
<dbReference type="SUPFAM" id="SSF55729">
    <property type="entry name" value="Acyl-CoA N-acyltransferases (Nat)"/>
    <property type="match status" value="1"/>
</dbReference>
<dbReference type="InterPro" id="IPR051531">
    <property type="entry name" value="N-acetyltransferase"/>
</dbReference>
<dbReference type="GO" id="GO:0005737">
    <property type="term" value="C:cytoplasm"/>
    <property type="evidence" value="ECO:0007669"/>
    <property type="project" value="TreeGrafter"/>
</dbReference>
<proteinExistence type="inferred from homology"/>
<evidence type="ECO:0000313" key="6">
    <source>
        <dbReference type="Proteomes" id="UP000593758"/>
    </source>
</evidence>
<dbReference type="AlphaFoldDB" id="A0A7M1SWY2"/>
<dbReference type="KEGG" id="halt:IM660_04395"/>
<dbReference type="GO" id="GO:0008999">
    <property type="term" value="F:protein-N-terminal-alanine acetyltransferase activity"/>
    <property type="evidence" value="ECO:0007669"/>
    <property type="project" value="TreeGrafter"/>
</dbReference>
<keyword evidence="6" id="KW-1185">Reference proteome</keyword>
<dbReference type="InterPro" id="IPR000182">
    <property type="entry name" value="GNAT_dom"/>
</dbReference>
<evidence type="ECO:0000256" key="3">
    <source>
        <dbReference type="ARBA" id="ARBA00038502"/>
    </source>
</evidence>